<evidence type="ECO:0000256" key="1">
    <source>
        <dbReference type="ARBA" id="ARBA00004651"/>
    </source>
</evidence>
<dbReference type="PIRSF" id="PIRSF006483">
    <property type="entry name" value="Membrane_protein_YitT"/>
    <property type="match status" value="1"/>
</dbReference>
<dbReference type="EMBL" id="JRUN01000003">
    <property type="protein sequence ID" value="KHD86671.1"/>
    <property type="molecule type" value="Genomic_DNA"/>
</dbReference>
<sequence length="282" mass="31085">MKKSILNFLYLNIGVLLVSINIHFFLAPNHFAAGGLGGLTIVLHHFLPHLSIGLLMVILNIILFGVGFAFLGFQFGLKTIYASFASSFMVWIMDKVNPLATPLSHDKLIQLIIGLLIAALGLVIVFNQNASTGGMDLIGMILNKYFSIDIGKAVLMADGIIVILSIIAFGFESGLYALFGIIFRGVAIDYFVHQFRLTKEVVIISNQCDQIKQFIVTELGRGATVHEAKGAFTDDKKEVITIVVERQEFVHLKKFVNKIDNQAFITVHDTSEVLGNGFRRAV</sequence>
<dbReference type="AlphaFoldDB" id="A0A0A6VGG0"/>
<dbReference type="Proteomes" id="UP000030588">
    <property type="component" value="Unassembled WGS sequence"/>
</dbReference>
<reference evidence="9 11" key="3">
    <citation type="submission" date="2020-03" db="EMBL/GenBank/DDBJ databases">
        <title>Bacillus aquiflavi sp. nov., isolated from yellow water of strong flavor Chinese baijiu in Yibin region of China.</title>
        <authorList>
            <person name="Xie J."/>
        </authorList>
    </citation>
    <scope>NUCLEOTIDE SEQUENCE [LARGE SCALE GENOMIC DNA]</scope>
    <source>
        <strain evidence="9 11">Gsoil 114</strain>
    </source>
</reference>
<feature type="transmembrane region" description="Helical" evidence="6">
    <location>
        <begin position="75"/>
        <end position="93"/>
    </location>
</feature>
<dbReference type="Gene3D" id="3.30.70.120">
    <property type="match status" value="1"/>
</dbReference>
<evidence type="ECO:0000313" key="11">
    <source>
        <dbReference type="Proteomes" id="UP000476934"/>
    </source>
</evidence>
<dbReference type="PANTHER" id="PTHR33545">
    <property type="entry name" value="UPF0750 MEMBRANE PROTEIN YITT-RELATED"/>
    <property type="match status" value="1"/>
</dbReference>
<dbReference type="STRING" id="363870.NG54_02260"/>
<dbReference type="CDD" id="cd16380">
    <property type="entry name" value="YitT_C"/>
    <property type="match status" value="1"/>
</dbReference>
<evidence type="ECO:0000313" key="10">
    <source>
        <dbReference type="Proteomes" id="UP000030588"/>
    </source>
</evidence>
<keyword evidence="4 6" id="KW-1133">Transmembrane helix</keyword>
<evidence type="ECO:0000313" key="8">
    <source>
        <dbReference type="EMBL" id="KHD86671.1"/>
    </source>
</evidence>
<dbReference type="Pfam" id="PF02588">
    <property type="entry name" value="YitT_membrane"/>
    <property type="match status" value="1"/>
</dbReference>
<reference evidence="9 11" key="2">
    <citation type="submission" date="2020-02" db="EMBL/GenBank/DDBJ databases">
        <authorList>
            <person name="Feng H."/>
        </authorList>
    </citation>
    <scope>NUCLEOTIDE SEQUENCE [LARGE SCALE GENOMIC DNA]</scope>
    <source>
        <strain evidence="9 11">Gsoil 114</strain>
    </source>
</reference>
<protein>
    <submittedName>
        <fullName evidence="8">Membrane protein</fullName>
    </submittedName>
    <submittedName>
        <fullName evidence="9">YitT family protein</fullName>
    </submittedName>
</protein>
<evidence type="ECO:0000256" key="2">
    <source>
        <dbReference type="ARBA" id="ARBA00022475"/>
    </source>
</evidence>
<dbReference type="Proteomes" id="UP000476934">
    <property type="component" value="Unassembled WGS sequence"/>
</dbReference>
<evidence type="ECO:0000256" key="4">
    <source>
        <dbReference type="ARBA" id="ARBA00022989"/>
    </source>
</evidence>
<evidence type="ECO:0000256" key="6">
    <source>
        <dbReference type="SAM" id="Phobius"/>
    </source>
</evidence>
<reference evidence="8 10" key="1">
    <citation type="submission" date="2014-10" db="EMBL/GenBank/DDBJ databases">
        <title>Draft genome of phytase producing Bacillus ginsengihumi strain M2.11.</title>
        <authorList>
            <person name="Toymentseva A."/>
            <person name="Boulygina E.A."/>
            <person name="Kazakov S.V."/>
            <person name="Kayumov I."/>
            <person name="Suleimanova A.D."/>
            <person name="Mardanova A.M."/>
            <person name="Maria S.N."/>
            <person name="Sergey M.Y."/>
            <person name="Sharipova M.R."/>
        </authorList>
    </citation>
    <scope>NUCLEOTIDE SEQUENCE [LARGE SCALE GENOMIC DNA]</scope>
    <source>
        <strain evidence="8 10">M2.11</strain>
    </source>
</reference>
<dbReference type="InterPro" id="IPR003740">
    <property type="entry name" value="YitT"/>
</dbReference>
<accession>A0A0A6VGG0</accession>
<dbReference type="GO" id="GO:0005886">
    <property type="term" value="C:plasma membrane"/>
    <property type="evidence" value="ECO:0007669"/>
    <property type="project" value="UniProtKB-SubCell"/>
</dbReference>
<dbReference type="PANTHER" id="PTHR33545:SF9">
    <property type="entry name" value="UPF0750 MEMBRANE PROTEIN YITE"/>
    <property type="match status" value="1"/>
</dbReference>
<feature type="domain" description="DUF2179" evidence="7">
    <location>
        <begin position="221"/>
        <end position="275"/>
    </location>
</feature>
<dbReference type="InterPro" id="IPR051461">
    <property type="entry name" value="UPF0750_membrane"/>
</dbReference>
<organism evidence="8 10">
    <name type="scientific">Heyndrickxia ginsengihumi</name>
    <dbReference type="NCBI Taxonomy" id="363870"/>
    <lineage>
        <taxon>Bacteria</taxon>
        <taxon>Bacillati</taxon>
        <taxon>Bacillota</taxon>
        <taxon>Bacilli</taxon>
        <taxon>Bacillales</taxon>
        <taxon>Bacillaceae</taxon>
        <taxon>Heyndrickxia</taxon>
    </lineage>
</organism>
<comment type="caution">
    <text evidence="8">The sequence shown here is derived from an EMBL/GenBank/DDBJ whole genome shotgun (WGS) entry which is preliminary data.</text>
</comment>
<dbReference type="OrthoDB" id="1758221at2"/>
<gene>
    <name evidence="9" type="ORF">G4D61_03110</name>
    <name evidence="8" type="ORF">NG54_02260</name>
</gene>
<dbReference type="InterPro" id="IPR019264">
    <property type="entry name" value="DUF2179"/>
</dbReference>
<dbReference type="Pfam" id="PF10035">
    <property type="entry name" value="DUF2179"/>
    <property type="match status" value="1"/>
</dbReference>
<dbReference type="EMBL" id="JAAIWK010000003">
    <property type="protein sequence ID" value="NEY18959.1"/>
    <property type="molecule type" value="Genomic_DNA"/>
</dbReference>
<dbReference type="InterPro" id="IPR015867">
    <property type="entry name" value="N-reg_PII/ATP_PRibTrfase_C"/>
</dbReference>
<comment type="subcellular location">
    <subcellularLocation>
        <location evidence="1">Cell membrane</location>
        <topology evidence="1">Multi-pass membrane protein</topology>
    </subcellularLocation>
</comment>
<evidence type="ECO:0000259" key="7">
    <source>
        <dbReference type="Pfam" id="PF10035"/>
    </source>
</evidence>
<keyword evidence="5 6" id="KW-0472">Membrane</keyword>
<evidence type="ECO:0000256" key="3">
    <source>
        <dbReference type="ARBA" id="ARBA00022692"/>
    </source>
</evidence>
<proteinExistence type="predicted"/>
<keyword evidence="11" id="KW-1185">Reference proteome</keyword>
<evidence type="ECO:0000256" key="5">
    <source>
        <dbReference type="ARBA" id="ARBA00023136"/>
    </source>
</evidence>
<keyword evidence="3 6" id="KW-0812">Transmembrane</keyword>
<feature type="transmembrane region" description="Helical" evidence="6">
    <location>
        <begin position="108"/>
        <end position="126"/>
    </location>
</feature>
<feature type="transmembrane region" description="Helical" evidence="6">
    <location>
        <begin position="7"/>
        <end position="26"/>
    </location>
</feature>
<name>A0A0A6VGG0_9BACI</name>
<evidence type="ECO:0000313" key="9">
    <source>
        <dbReference type="EMBL" id="NEY18959.1"/>
    </source>
</evidence>
<feature type="transmembrane region" description="Helical" evidence="6">
    <location>
        <begin position="46"/>
        <end position="68"/>
    </location>
</feature>
<keyword evidence="2" id="KW-1003">Cell membrane</keyword>